<dbReference type="GO" id="GO:0006355">
    <property type="term" value="P:regulation of DNA-templated transcription"/>
    <property type="evidence" value="ECO:0007669"/>
    <property type="project" value="InterPro"/>
</dbReference>
<evidence type="ECO:0000256" key="1">
    <source>
        <dbReference type="SAM" id="MobiDB-lite"/>
    </source>
</evidence>
<reference evidence="2" key="1">
    <citation type="submission" date="2024-03" db="EMBL/GenBank/DDBJ databases">
        <title>Eukaryotic viruses encode the ribosomal protein eL40.</title>
        <authorList>
            <person name="Thomy J."/>
            <person name="Schvarcz C.R."/>
            <person name="McBeain K.A."/>
            <person name="Edwards K.F."/>
            <person name="Steward G.F."/>
        </authorList>
    </citation>
    <scope>NUCLEOTIDE SEQUENCE</scope>
    <source>
        <strain evidence="2">FloV-SA2</strain>
    </source>
</reference>
<proteinExistence type="predicted"/>
<feature type="compositionally biased region" description="Low complexity" evidence="1">
    <location>
        <begin position="369"/>
        <end position="378"/>
    </location>
</feature>
<feature type="compositionally biased region" description="Basic and acidic residues" evidence="1">
    <location>
        <begin position="333"/>
        <end position="349"/>
    </location>
</feature>
<feature type="compositionally biased region" description="Basic and acidic residues" evidence="1">
    <location>
        <begin position="415"/>
        <end position="424"/>
    </location>
</feature>
<accession>A0AB39J7V2</accession>
<dbReference type="EMBL" id="PP542043">
    <property type="protein sequence ID" value="XDO02384.1"/>
    <property type="molecule type" value="Genomic_DNA"/>
</dbReference>
<dbReference type="GO" id="GO:0003677">
    <property type="term" value="F:DNA binding"/>
    <property type="evidence" value="ECO:0007669"/>
    <property type="project" value="InterPro"/>
</dbReference>
<protein>
    <submittedName>
        <fullName evidence="2">Uncharacterized protein</fullName>
    </submittedName>
</protein>
<dbReference type="PROSITE" id="PS00354">
    <property type="entry name" value="HMGI_Y"/>
    <property type="match status" value="1"/>
</dbReference>
<evidence type="ECO:0000313" key="2">
    <source>
        <dbReference type="EMBL" id="XDO02384.1"/>
    </source>
</evidence>
<name>A0AB39J7V2_9VIRU</name>
<gene>
    <name evidence="2" type="ORF">FloV-SA2_00573</name>
</gene>
<feature type="compositionally biased region" description="Acidic residues" evidence="1">
    <location>
        <begin position="350"/>
        <end position="359"/>
    </location>
</feature>
<feature type="compositionally biased region" description="Basic residues" evidence="1">
    <location>
        <begin position="400"/>
        <end position="412"/>
    </location>
</feature>
<dbReference type="PRINTS" id="PR00929">
    <property type="entry name" value="ATHOOK"/>
</dbReference>
<organism evidence="2">
    <name type="scientific">Florenciella sp. virus SA2</name>
    <dbReference type="NCBI Taxonomy" id="3240092"/>
    <lineage>
        <taxon>Viruses</taxon>
    </lineage>
</organism>
<dbReference type="InterPro" id="IPR017956">
    <property type="entry name" value="AT_hook_DNA-bd_motif"/>
</dbReference>
<sequence>MSKNSLFSDICYMVSFNGSNSIKLKQFWLLEWRQTGLGLYHTTHSSTYAFVSLHNDSQPEVFQRSRRRPALQDLRGDHGRVERPGVPNEQEFYALVQAKISQMEQDRSPKQMDSLFRQEVLGSVNLSPKSFAPAFGGSDFKLTSKEIKAKPLIHKTTSTDEEGAVTETTVTLDFPFLHGVDYSETCQSLKCAGGLFAPCLTRPAKGSNFCKACVKPGKDGTTSLSKYGTVTDRQSCAMLCYSDTKGKKEVGFGTYCKKRGVERAQAEALIRSAFGDNVALPEEYWSIDKTKASRPVKKSVSVSSDDEASVAEEPAKVAEVAEPPAKVAEVAEEPAKVAEEAEEPAKVAEETEEADETEEPAQASEETASSDVSVNSSESAKKKRRGRPKKPVDPNAPVIAKKKGRGRPKKTNRSVTDEADKSAEDASPAKNSDTRAKRARAKRATSSRSPGKARPITSTKRIRCLS</sequence>
<feature type="region of interest" description="Disordered" evidence="1">
    <location>
        <begin position="295"/>
        <end position="466"/>
    </location>
</feature>
<dbReference type="InterPro" id="IPR000637">
    <property type="entry name" value="HMGI/Y_DNA-bd_CS"/>
</dbReference>
<feature type="compositionally biased region" description="Low complexity" evidence="1">
    <location>
        <begin position="317"/>
        <end position="328"/>
    </location>
</feature>